<evidence type="ECO:0008006" key="2">
    <source>
        <dbReference type="Google" id="ProtNLM"/>
    </source>
</evidence>
<dbReference type="InterPro" id="IPR029044">
    <property type="entry name" value="Nucleotide-diphossugar_trans"/>
</dbReference>
<comment type="caution">
    <text evidence="1">The sequence shown here is derived from an EMBL/GenBank/DDBJ whole genome shotgun (WGS) entry which is preliminary data.</text>
</comment>
<reference evidence="1" key="1">
    <citation type="journal article" date="2015" name="Nature">
        <title>Complex archaea that bridge the gap between prokaryotes and eukaryotes.</title>
        <authorList>
            <person name="Spang A."/>
            <person name="Saw J.H."/>
            <person name="Jorgensen S.L."/>
            <person name="Zaremba-Niedzwiedzka K."/>
            <person name="Martijn J."/>
            <person name="Lind A.E."/>
            <person name="van Eijk R."/>
            <person name="Schleper C."/>
            <person name="Guy L."/>
            <person name="Ettema T.J."/>
        </authorList>
    </citation>
    <scope>NUCLEOTIDE SEQUENCE</scope>
</reference>
<dbReference type="CDD" id="cd00761">
    <property type="entry name" value="Glyco_tranf_GTA_type"/>
    <property type="match status" value="1"/>
</dbReference>
<dbReference type="PANTHER" id="PTHR43685:SF3">
    <property type="entry name" value="SLR2126 PROTEIN"/>
    <property type="match status" value="1"/>
</dbReference>
<accession>A0A0F9NX93</accession>
<name>A0A0F9NX93_9ZZZZ</name>
<dbReference type="SUPFAM" id="SSF53448">
    <property type="entry name" value="Nucleotide-diphospho-sugar transferases"/>
    <property type="match status" value="1"/>
</dbReference>
<protein>
    <recommendedName>
        <fullName evidence="2">Glycosyltransferase 2-like domain-containing protein</fullName>
    </recommendedName>
</protein>
<dbReference type="PANTHER" id="PTHR43685">
    <property type="entry name" value="GLYCOSYLTRANSFERASE"/>
    <property type="match status" value="1"/>
</dbReference>
<proteinExistence type="predicted"/>
<dbReference type="AlphaFoldDB" id="A0A0F9NX93"/>
<dbReference type="Gene3D" id="3.90.550.10">
    <property type="entry name" value="Spore Coat Polysaccharide Biosynthesis Protein SpsA, Chain A"/>
    <property type="match status" value="1"/>
</dbReference>
<evidence type="ECO:0000313" key="1">
    <source>
        <dbReference type="EMBL" id="KKN24135.1"/>
    </source>
</evidence>
<dbReference type="EMBL" id="LAZR01002907">
    <property type="protein sequence ID" value="KKN24135.1"/>
    <property type="molecule type" value="Genomic_DNA"/>
</dbReference>
<organism evidence="1">
    <name type="scientific">marine sediment metagenome</name>
    <dbReference type="NCBI Taxonomy" id="412755"/>
    <lineage>
        <taxon>unclassified sequences</taxon>
        <taxon>metagenomes</taxon>
        <taxon>ecological metagenomes</taxon>
    </lineage>
</organism>
<dbReference type="Pfam" id="PF13641">
    <property type="entry name" value="Glyco_tranf_2_3"/>
    <property type="match status" value="1"/>
</dbReference>
<dbReference type="InterPro" id="IPR050834">
    <property type="entry name" value="Glycosyltransf_2"/>
</dbReference>
<gene>
    <name evidence="1" type="ORF">LCGC14_0897950</name>
</gene>
<sequence length="428" mass="47117">MTTTPGSAAPESAALESGVPVSIVIVSRNRPEALRRCLTGVGQLQYAPFEVIVVADPVGAAVARDMPFADALKLVAFDTPNISAARNLGVAQAAGEVVAFIDDDAVPEPQWLRHLMAPAQQLEVAAMTGFVRGRNGISFQYRARQLNAQGTPEELDVDPENFSVLLPPQGGAIKTEGTNMAFRREVLVGLGGFDPAFHYYLDETDLNMRLARAGHATAIAPLAEVHHGFAANHMRSANRVPRDLFDIGASWAVFHRKHLPQTERAAQWARLRADERRRLLRHMVSGGLEPRDVARLLHRLDQGHAEGVERPLGAGMIAQEPARAFRTFPARPRRSVAMFTRPVKLAKDRANAAKRVDSGEIVTLISLSPTALYHHVVFDPANAIWLQTGGIYGKSARNEAVFRLNRRRERLKSEVRRVARQRGFSDDR</sequence>